<comment type="subcellular location">
    <subcellularLocation>
        <location evidence="1">Cell membrane</location>
        <topology evidence="1">Multi-pass membrane protein</topology>
    </subcellularLocation>
</comment>
<dbReference type="GO" id="GO:0005886">
    <property type="term" value="C:plasma membrane"/>
    <property type="evidence" value="ECO:0007669"/>
    <property type="project" value="UniProtKB-SubCell"/>
</dbReference>
<feature type="domain" description="Sulfatase N-terminal" evidence="7">
    <location>
        <begin position="279"/>
        <end position="456"/>
    </location>
</feature>
<feature type="transmembrane region" description="Helical" evidence="6">
    <location>
        <begin position="147"/>
        <end position="169"/>
    </location>
</feature>
<dbReference type="InterPro" id="IPR000917">
    <property type="entry name" value="Sulfatase_N"/>
</dbReference>
<feature type="transmembrane region" description="Helical" evidence="6">
    <location>
        <begin position="69"/>
        <end position="88"/>
    </location>
</feature>
<keyword evidence="2" id="KW-1003">Cell membrane</keyword>
<dbReference type="EMBL" id="JABBZE010000046">
    <property type="protein sequence ID" value="NMU89655.1"/>
    <property type="molecule type" value="Genomic_DNA"/>
</dbReference>
<proteinExistence type="predicted"/>
<keyword evidence="3 6" id="KW-0812">Transmembrane</keyword>
<dbReference type="Pfam" id="PF00884">
    <property type="entry name" value="Sulfatase"/>
    <property type="match status" value="1"/>
</dbReference>
<comment type="caution">
    <text evidence="8">The sequence shown here is derived from an EMBL/GenBank/DDBJ whole genome shotgun (WGS) entry which is preliminary data.</text>
</comment>
<evidence type="ECO:0000259" key="7">
    <source>
        <dbReference type="Pfam" id="PF00884"/>
    </source>
</evidence>
<feature type="transmembrane region" description="Helical" evidence="6">
    <location>
        <begin position="12"/>
        <end position="39"/>
    </location>
</feature>
<evidence type="ECO:0000256" key="3">
    <source>
        <dbReference type="ARBA" id="ARBA00022692"/>
    </source>
</evidence>
<evidence type="ECO:0000256" key="4">
    <source>
        <dbReference type="ARBA" id="ARBA00022989"/>
    </source>
</evidence>
<evidence type="ECO:0000256" key="2">
    <source>
        <dbReference type="ARBA" id="ARBA00022475"/>
    </source>
</evidence>
<organism evidence="8 9">
    <name type="scientific">Achromobacter ruhlandii</name>
    <dbReference type="NCBI Taxonomy" id="72557"/>
    <lineage>
        <taxon>Bacteria</taxon>
        <taxon>Pseudomonadati</taxon>
        <taxon>Pseudomonadota</taxon>
        <taxon>Betaproteobacteria</taxon>
        <taxon>Burkholderiales</taxon>
        <taxon>Alcaligenaceae</taxon>
        <taxon>Achromobacter</taxon>
    </lineage>
</organism>
<dbReference type="Gene3D" id="3.40.720.10">
    <property type="entry name" value="Alkaline Phosphatase, subunit A"/>
    <property type="match status" value="1"/>
</dbReference>
<dbReference type="AlphaFoldDB" id="A0A848NJ45"/>
<evidence type="ECO:0000256" key="6">
    <source>
        <dbReference type="SAM" id="Phobius"/>
    </source>
</evidence>
<dbReference type="PANTHER" id="PTHR47371">
    <property type="entry name" value="LIPOTEICHOIC ACID SYNTHASE"/>
    <property type="match status" value="1"/>
</dbReference>
<keyword evidence="5 6" id="KW-0472">Membrane</keyword>
<evidence type="ECO:0000256" key="5">
    <source>
        <dbReference type="ARBA" id="ARBA00023136"/>
    </source>
</evidence>
<dbReference type="InterPro" id="IPR050448">
    <property type="entry name" value="OpgB/LTA_synthase_biosynth"/>
</dbReference>
<feature type="transmembrane region" description="Helical" evidence="6">
    <location>
        <begin position="108"/>
        <end position="135"/>
    </location>
</feature>
<keyword evidence="4 6" id="KW-1133">Transmembrane helix</keyword>
<dbReference type="PANTHER" id="PTHR47371:SF3">
    <property type="entry name" value="PHOSPHOGLYCEROL TRANSFERASE I"/>
    <property type="match status" value="1"/>
</dbReference>
<sequence>MFKKQSFSPRSILVEIAPFLAYLLLLSWLLCAYAEFGLYRSELRMAALAVALSPAAMVYLLLRLLVGAAAAFASGLGLAALLVGINHTKTAFTGMPLSWGDLATTQNVSIVLAYLSWWQIVLVVVAGLAVVLLLGLAIRHAQARATWFGRLATIGLLLVIAPVALQPYLPETPWNANYRMGTLLEREGIAYSPGDWRGNVSANGLFVHLVQTSRRPVPAQLSDREWTMLESIPEAPPVERRPKHVFFILCEACWHDGNNFQDAFEPMRRLGFLPLRGISPAYGGGTVNASFELLTAMPSRGALTGVVYQEYGLVMSSKARTLASALKEKGYDTYALHNFTRTFWLRNIVLRKFGFDQFIGLEDMGYDGPGPFPKDEILYNRVLDILKKDAEKKAFFNLETVYTHWPYPFKGDSGEGDYHLRLTKAIADLAKFVEAVREISPDAIFVVYGDHKPALTKFFYERGVLPADMFAHTGANAEDFVFKRLLDQNGLGDVPVWVGGGSRDGEELKKMQRLADHKPFYCISAIFDQLFLDSQNPASRYAQHYICDAYDTDYLLSTAKMPAWIYSAMLFHPLQGQ</sequence>
<dbReference type="Proteomes" id="UP000542405">
    <property type="component" value="Unassembled WGS sequence"/>
</dbReference>
<dbReference type="InterPro" id="IPR017850">
    <property type="entry name" value="Alkaline_phosphatase_core_sf"/>
</dbReference>
<protein>
    <submittedName>
        <fullName evidence="8">LTA synthase family protein</fullName>
    </submittedName>
</protein>
<evidence type="ECO:0000313" key="8">
    <source>
        <dbReference type="EMBL" id="NMU89655.1"/>
    </source>
</evidence>
<gene>
    <name evidence="8" type="ORF">HGQ98_07235</name>
</gene>
<dbReference type="SUPFAM" id="SSF53649">
    <property type="entry name" value="Alkaline phosphatase-like"/>
    <property type="match status" value="1"/>
</dbReference>
<feature type="transmembrane region" description="Helical" evidence="6">
    <location>
        <begin position="45"/>
        <end position="62"/>
    </location>
</feature>
<dbReference type="RefSeq" id="WP_169536201.1">
    <property type="nucleotide sequence ID" value="NZ_JABBZE010000046.1"/>
</dbReference>
<dbReference type="CDD" id="cd16015">
    <property type="entry name" value="LTA_synthase"/>
    <property type="match status" value="1"/>
</dbReference>
<evidence type="ECO:0000313" key="9">
    <source>
        <dbReference type="Proteomes" id="UP000542405"/>
    </source>
</evidence>
<reference evidence="8 9" key="1">
    <citation type="submission" date="2020-04" db="EMBL/GenBank/DDBJ databases">
        <title>Achromobacter ruhlandii genome sequencing and assembly.</title>
        <authorList>
            <person name="Martins R.C.R."/>
            <person name="Perdigao-Neto L.V."/>
            <person name="Levin A.S.S."/>
            <person name="Costa S.F."/>
        </authorList>
    </citation>
    <scope>NUCLEOTIDE SEQUENCE [LARGE SCALE GENOMIC DNA]</scope>
    <source>
        <strain evidence="8 9">9035ralo</strain>
    </source>
</reference>
<evidence type="ECO:0000256" key="1">
    <source>
        <dbReference type="ARBA" id="ARBA00004651"/>
    </source>
</evidence>
<name>A0A848NJ45_9BURK</name>
<accession>A0A848NJ45</accession>